<dbReference type="Proteomes" id="UP001519309">
    <property type="component" value="Unassembled WGS sequence"/>
</dbReference>
<evidence type="ECO:0000313" key="3">
    <source>
        <dbReference type="Proteomes" id="UP000092659"/>
    </source>
</evidence>
<dbReference type="STRING" id="68214.AVL59_30505"/>
<keyword evidence="4" id="KW-1185">Reference proteome</keyword>
<dbReference type="KEGG" id="sgs:AVL59_30505"/>
<dbReference type="OrthoDB" id="4234970at2"/>
<accession>A0A1B1B375</accession>
<dbReference type="RefSeq" id="WP_067310845.1">
    <property type="nucleotide sequence ID" value="NZ_CP016279.1"/>
</dbReference>
<reference evidence="2 4" key="2">
    <citation type="submission" date="2021-03" db="EMBL/GenBank/DDBJ databases">
        <title>Genomic Encyclopedia of Type Strains, Phase IV (KMG-IV): sequencing the most valuable type-strain genomes for metagenomic binning, comparative biology and taxonomic classification.</title>
        <authorList>
            <person name="Goeker M."/>
        </authorList>
    </citation>
    <scope>NUCLEOTIDE SEQUENCE [LARGE SCALE GENOMIC DNA]</scope>
    <source>
        <strain evidence="2 4">DSM 40499</strain>
    </source>
</reference>
<evidence type="ECO:0000313" key="4">
    <source>
        <dbReference type="Proteomes" id="UP001519309"/>
    </source>
</evidence>
<name>A0A1B1B375_9ACTN</name>
<dbReference type="EMBL" id="CP016279">
    <property type="protein sequence ID" value="ANP53285.1"/>
    <property type="molecule type" value="Genomic_DNA"/>
</dbReference>
<reference evidence="1 3" key="1">
    <citation type="submission" date="2016-06" db="EMBL/GenBank/DDBJ databases">
        <title>Complete genome sequence of Streptomyces griseochromogenes ATCC 14511, the Blasticidin S producer.</title>
        <authorList>
            <person name="Wu L."/>
        </authorList>
    </citation>
    <scope>NUCLEOTIDE SEQUENCE [LARGE SCALE GENOMIC DNA]</scope>
    <source>
        <strain evidence="1 3">ATCC 14511</strain>
    </source>
</reference>
<organism evidence="1 3">
    <name type="scientific">Streptomyces griseochromogenes</name>
    <dbReference type="NCBI Taxonomy" id="68214"/>
    <lineage>
        <taxon>Bacteria</taxon>
        <taxon>Bacillati</taxon>
        <taxon>Actinomycetota</taxon>
        <taxon>Actinomycetes</taxon>
        <taxon>Kitasatosporales</taxon>
        <taxon>Streptomycetaceae</taxon>
        <taxon>Streptomyces</taxon>
    </lineage>
</organism>
<dbReference type="Proteomes" id="UP000092659">
    <property type="component" value="Chromosome"/>
</dbReference>
<sequence>MAYESDFAGRSAHAVRELSALDSIETETRPLDESVLLPTGPAEARAVLLEHVEPLVADRLSEYYFPAEEVHLSWNSVEGPSTGGEFCITNIVTCLTRWQPPLEDAALTSERRAVLAGLKVTDQEPYAGTGRATGLRVSLRSPEPELWYHDATRSRLERLDLTYGTYLDTVLITKGAFGWQYLFADIELGRPEFREVAENLSESLSFFSSAFPRYDYAPLVSRLEARL</sequence>
<proteinExistence type="predicted"/>
<protein>
    <submittedName>
        <fullName evidence="1">Uncharacterized protein</fullName>
    </submittedName>
</protein>
<dbReference type="EMBL" id="JAGGLP010000031">
    <property type="protein sequence ID" value="MBP2055537.1"/>
    <property type="molecule type" value="Genomic_DNA"/>
</dbReference>
<dbReference type="AlphaFoldDB" id="A0A1B1B375"/>
<evidence type="ECO:0000313" key="1">
    <source>
        <dbReference type="EMBL" id="ANP53285.1"/>
    </source>
</evidence>
<evidence type="ECO:0000313" key="2">
    <source>
        <dbReference type="EMBL" id="MBP2055537.1"/>
    </source>
</evidence>
<gene>
    <name evidence="1" type="ORF">AVL59_30505</name>
    <name evidence="2" type="ORF">J2Z21_008553</name>
</gene>